<evidence type="ECO:0000256" key="1">
    <source>
        <dbReference type="ARBA" id="ARBA00009451"/>
    </source>
</evidence>
<proteinExistence type="inferred from homology"/>
<dbReference type="SUPFAM" id="SSF54843">
    <property type="entry name" value="Ribosomal protein L22"/>
    <property type="match status" value="1"/>
</dbReference>
<keyword evidence="3 6" id="KW-0687">Ribonucleoprotein</keyword>
<evidence type="ECO:0000256" key="4">
    <source>
        <dbReference type="ARBA" id="ARBA00035286"/>
    </source>
</evidence>
<organism evidence="7 8">
    <name type="scientific">Exaiptasia diaphana</name>
    <name type="common">Tropical sea anemone</name>
    <name type="synonym">Aiptasia pulchella</name>
    <dbReference type="NCBI Taxonomy" id="2652724"/>
    <lineage>
        <taxon>Eukaryota</taxon>
        <taxon>Metazoa</taxon>
        <taxon>Cnidaria</taxon>
        <taxon>Anthozoa</taxon>
        <taxon>Hexacorallia</taxon>
        <taxon>Actiniaria</taxon>
        <taxon>Aiptasiidae</taxon>
        <taxon>Exaiptasia</taxon>
    </lineage>
</organism>
<sequence length="215" mass="24794">MAACTLRPGVEGAIKILKFQLRNLSLRAGRVSQLHTGIPTPASFSVSHAVWGKTNTELEQERGIPEQQTKQKIYNSRRDIRCGPQKLNLVARQIRGLEINEALKQMEFSPKKAAITVKEVLEETQKLAASKHGIEDKSNLWVAESYVGKGRYIKKIRYHARGRFGIEERKYSHYFLMLQEGPLLGKNKRRRLKHMGELEEINRHPRNIKNSLAWW</sequence>
<dbReference type="RefSeq" id="XP_020910056.1">
    <property type="nucleotide sequence ID" value="XM_021054397.2"/>
</dbReference>
<dbReference type="InterPro" id="IPR047867">
    <property type="entry name" value="Ribosomal_uL22_bac/org-type"/>
</dbReference>
<dbReference type="InterPro" id="IPR001063">
    <property type="entry name" value="Ribosomal_uL22"/>
</dbReference>
<dbReference type="PANTHER" id="PTHR13501:SF8">
    <property type="entry name" value="LARGE RIBOSOMAL SUBUNIT PROTEIN UL22M"/>
    <property type="match status" value="1"/>
</dbReference>
<name>A0A913XUP4_EXADI</name>
<dbReference type="GO" id="GO:0003735">
    <property type="term" value="F:structural constituent of ribosome"/>
    <property type="evidence" value="ECO:0007669"/>
    <property type="project" value="InterPro"/>
</dbReference>
<dbReference type="Proteomes" id="UP000887567">
    <property type="component" value="Unplaced"/>
</dbReference>
<evidence type="ECO:0000256" key="2">
    <source>
        <dbReference type="ARBA" id="ARBA00022980"/>
    </source>
</evidence>
<reference evidence="7" key="1">
    <citation type="submission" date="2022-11" db="UniProtKB">
        <authorList>
            <consortium name="EnsemblMetazoa"/>
        </authorList>
    </citation>
    <scope>IDENTIFICATION</scope>
</reference>
<comment type="similarity">
    <text evidence="1 6">Belongs to the universal ribosomal protein uL22 family.</text>
</comment>
<evidence type="ECO:0000313" key="8">
    <source>
        <dbReference type="Proteomes" id="UP000887567"/>
    </source>
</evidence>
<evidence type="ECO:0000256" key="5">
    <source>
        <dbReference type="ARBA" id="ARBA00035506"/>
    </source>
</evidence>
<dbReference type="EnsemblMetazoa" id="XM_021054397.2">
    <property type="protein sequence ID" value="XP_020910056.1"/>
    <property type="gene ID" value="LOC110247901"/>
</dbReference>
<dbReference type="InterPro" id="IPR036394">
    <property type="entry name" value="Ribosomal_uL22_sf"/>
</dbReference>
<dbReference type="Pfam" id="PF00237">
    <property type="entry name" value="Ribosomal_L22"/>
    <property type="match status" value="1"/>
</dbReference>
<evidence type="ECO:0000256" key="3">
    <source>
        <dbReference type="ARBA" id="ARBA00023274"/>
    </source>
</evidence>
<evidence type="ECO:0000256" key="6">
    <source>
        <dbReference type="RuleBase" id="RU004005"/>
    </source>
</evidence>
<keyword evidence="8" id="KW-1185">Reference proteome</keyword>
<evidence type="ECO:0000313" key="7">
    <source>
        <dbReference type="EnsemblMetazoa" id="XP_020910056.1"/>
    </source>
</evidence>
<dbReference type="AlphaFoldDB" id="A0A913XUP4"/>
<dbReference type="KEGG" id="epa:110247901"/>
<dbReference type="OrthoDB" id="416470at2759"/>
<dbReference type="GeneID" id="110247901"/>
<keyword evidence="2 6" id="KW-0689">Ribosomal protein</keyword>
<dbReference type="GO" id="GO:0006412">
    <property type="term" value="P:translation"/>
    <property type="evidence" value="ECO:0007669"/>
    <property type="project" value="InterPro"/>
</dbReference>
<accession>A0A913XUP4</accession>
<dbReference type="OMA" id="PPVEICH"/>
<dbReference type="GO" id="GO:0005762">
    <property type="term" value="C:mitochondrial large ribosomal subunit"/>
    <property type="evidence" value="ECO:0007669"/>
    <property type="project" value="TreeGrafter"/>
</dbReference>
<protein>
    <recommendedName>
        <fullName evidence="4">Large ribosomal subunit protein uL22m</fullName>
    </recommendedName>
    <alternativeName>
        <fullName evidence="5">39S ribosomal protein L22, mitochondrial</fullName>
    </alternativeName>
</protein>
<dbReference type="Gene3D" id="3.90.470.10">
    <property type="entry name" value="Ribosomal protein L22/L17"/>
    <property type="match status" value="1"/>
</dbReference>
<dbReference type="PANTHER" id="PTHR13501">
    <property type="entry name" value="CHLOROPLAST 50S RIBOSOMAL PROTEIN L22-RELATED"/>
    <property type="match status" value="1"/>
</dbReference>